<dbReference type="SUPFAM" id="SSF55394">
    <property type="entry name" value="Bactericidal permeability-increasing protein, BPI"/>
    <property type="match status" value="1"/>
</dbReference>
<proteinExistence type="predicted"/>
<dbReference type="InterPro" id="IPR017943">
    <property type="entry name" value="Bactericidal_perm-incr_a/b_dom"/>
</dbReference>
<name>W2XNJ6_PHYNI</name>
<dbReference type="PANTHER" id="PTHR31138">
    <property type="entry name" value="CHROMOSOME 19, WHOLE GENOME SHOTGUN SEQUENCE"/>
    <property type="match status" value="1"/>
</dbReference>
<evidence type="ECO:0000259" key="2">
    <source>
        <dbReference type="SMART" id="SM00228"/>
    </source>
</evidence>
<dbReference type="GO" id="GO:0008289">
    <property type="term" value="F:lipid binding"/>
    <property type="evidence" value="ECO:0007669"/>
    <property type="project" value="InterPro"/>
</dbReference>
<dbReference type="Proteomes" id="UP000018958">
    <property type="component" value="Unassembled WGS sequence"/>
</dbReference>
<dbReference type="EMBL" id="ANIX01000532">
    <property type="protein sequence ID" value="ETP24475.1"/>
    <property type="molecule type" value="Genomic_DNA"/>
</dbReference>
<feature type="compositionally biased region" description="Basic and acidic residues" evidence="1">
    <location>
        <begin position="1067"/>
        <end position="1089"/>
    </location>
</feature>
<dbReference type="AlphaFoldDB" id="W2XNJ6"/>
<dbReference type="Gene3D" id="2.30.42.10">
    <property type="match status" value="1"/>
</dbReference>
<feature type="region of interest" description="Disordered" evidence="1">
    <location>
        <begin position="1188"/>
        <end position="1208"/>
    </location>
</feature>
<protein>
    <recommendedName>
        <fullName evidence="2">PDZ domain-containing protein</fullName>
    </recommendedName>
</protein>
<accession>W2XNJ6</accession>
<evidence type="ECO:0000313" key="3">
    <source>
        <dbReference type="EMBL" id="ETP24475.1"/>
    </source>
</evidence>
<feature type="domain" description="PDZ" evidence="2">
    <location>
        <begin position="1120"/>
        <end position="1190"/>
    </location>
</feature>
<dbReference type="SMART" id="SM00228">
    <property type="entry name" value="PDZ"/>
    <property type="match status" value="2"/>
</dbReference>
<dbReference type="OrthoDB" id="2157641at2759"/>
<dbReference type="SUPFAM" id="SSF50156">
    <property type="entry name" value="PDZ domain-like"/>
    <property type="match status" value="1"/>
</dbReference>
<feature type="domain" description="PDZ" evidence="2">
    <location>
        <begin position="869"/>
        <end position="949"/>
    </location>
</feature>
<evidence type="ECO:0000313" key="4">
    <source>
        <dbReference type="Proteomes" id="UP000018958"/>
    </source>
</evidence>
<dbReference type="InterPro" id="IPR001478">
    <property type="entry name" value="PDZ"/>
</dbReference>
<dbReference type="InterPro" id="IPR036034">
    <property type="entry name" value="PDZ_sf"/>
</dbReference>
<dbReference type="Gene3D" id="3.15.10.10">
    <property type="entry name" value="Bactericidal permeability-increasing protein, domain 1"/>
    <property type="match status" value="1"/>
</dbReference>
<organism evidence="3 4">
    <name type="scientific">Phytophthora nicotianae CJ01A1</name>
    <dbReference type="NCBI Taxonomy" id="1317063"/>
    <lineage>
        <taxon>Eukaryota</taxon>
        <taxon>Sar</taxon>
        <taxon>Stramenopiles</taxon>
        <taxon>Oomycota</taxon>
        <taxon>Peronosporomycetes</taxon>
        <taxon>Peronosporales</taxon>
        <taxon>Peronosporaceae</taxon>
        <taxon>Phytophthora</taxon>
    </lineage>
</organism>
<reference evidence="3 4" key="1">
    <citation type="submission" date="2013-11" db="EMBL/GenBank/DDBJ databases">
        <title>The Genome Sequence of Phytophthora parasitica CJ01A1.</title>
        <authorList>
            <consortium name="The Broad Institute Genomics Platform"/>
            <person name="Russ C."/>
            <person name="Tyler B."/>
            <person name="Panabieres F."/>
            <person name="Shan W."/>
            <person name="Tripathy S."/>
            <person name="Grunwald N."/>
            <person name="Machado M."/>
            <person name="Johnson C.S."/>
            <person name="Walker B."/>
            <person name="Young S.K."/>
            <person name="Zeng Q."/>
            <person name="Gargeya S."/>
            <person name="Fitzgerald M."/>
            <person name="Haas B."/>
            <person name="Abouelleil A."/>
            <person name="Allen A.W."/>
            <person name="Alvarado L."/>
            <person name="Arachchi H.M."/>
            <person name="Berlin A.M."/>
            <person name="Chapman S.B."/>
            <person name="Gainer-Dewar J."/>
            <person name="Goldberg J."/>
            <person name="Griggs A."/>
            <person name="Gujja S."/>
            <person name="Hansen M."/>
            <person name="Howarth C."/>
            <person name="Imamovic A."/>
            <person name="Ireland A."/>
            <person name="Larimer J."/>
            <person name="McCowan C."/>
            <person name="Murphy C."/>
            <person name="Pearson M."/>
            <person name="Poon T.W."/>
            <person name="Priest M."/>
            <person name="Roberts A."/>
            <person name="Saif S."/>
            <person name="Shea T."/>
            <person name="Sisk P."/>
            <person name="Sykes S."/>
            <person name="Wortman J."/>
            <person name="Nusbaum C."/>
            <person name="Birren B."/>
        </authorList>
    </citation>
    <scope>NUCLEOTIDE SEQUENCE [LARGE SCALE GENOMIC DNA]</scope>
    <source>
        <strain evidence="3 4">CJ01A1</strain>
    </source>
</reference>
<dbReference type="PANTHER" id="PTHR31138:SF1">
    <property type="entry name" value="PDZ DOMAIN-CONTAINING PROTEIN"/>
    <property type="match status" value="1"/>
</dbReference>
<sequence>MGSEEVPPLFAMAVRYRAGDDVKTPFGPGRVRGCSDRKTHVEVALTSGAVLYARRGCLVSELRMLQCGEIPRHTRVIVMAAKEPLEGVVLNYIVPDQKYEVRIGDTEAEDKDAVQEHMKLLPKEELRLANETRIRTSFGLGTVTDYRNSNDSYAVQLDCGSIGYFQTKDVSCVDLRLLAKVPKPLSAERIYEEFQGRITRDDAKVLSQRAKQTYHLLQVFCEQHAEAISFISTNASYGDQYTRALASLLDPSFSDATKRLKDAGGKELKRLKELATSAKSMLESDLLEGKDSAAFFAKAANVLSQLKNSEEVKNLQSSLREKANAELSSARQRLLYRGSESQQATSSQEEKKIVLSEVLQVLESKMNAEKPRLEALKASLEHQTLQSEVLAKMQQHESDLLKAQETIARLEQMASRKLGVNSITDLDPSALAQKAEELLPKLSSNAEVLVHASEKYWLQMQQTTHGQTLMKKAKALVQSVENPGEFCDNVTKAIAEVKLDKLAEWGSTMSKNREKRQEFVDRMKDHCLDFLTSVLPTLKIDTISGVEDDVAYSISNLDLSNFRVKKERVKVRMGTVVDEELFMVRATHLTALLKGFDWTFEQKYFPYLHGGGVADAALSGGVISLGFKAEKKVVNQETGEFKPVLVLNSMTIEIRQELKLTVQGSWFSAVYNMLTSLFAELIREYLAKTMETKLLKHMIKLLSTLNKQMDEYWPLIFQLLDIRMEDLPTASPWRGAKEVEIQPQELECTFTERGSIPFTFTKGVLNKYVVVSRILDVDASSSNQNESDDHHDFHLKDDLKRVPVGSSVLAVNGLCCSKLTVEELRGLLETLPLPFTMRFSLLPEDPAKNRRQQLRPQPELTTFTFRQDGPFGLRLRARPLASCGVIVVGFTALKDGKKCPAELSGKIRVGQLLTKVNNEDLRFKTLAEVLAVLRDLKSRPVTMQFASSPDAIIKLRDWPPMIELEDASSFACDEDDPPSTGRKYVVLSAFARVPSYAQRTHVVEKGDVLLRVNDIPLTGPDYANFANIMETLRDIANKKEPMRAVFVSREQYIAIRTKLQRRLLGSKSDENSVKNDDKEEERADSKRDSEDIDQATAMVGDDVVDILSAIPTKEIIFPKAPLGILFGNWKDEAIFIRAFISSPGPAERTGLLRPGHAILQVCGHAVPREATPGVIEEMIMKVTMETKMQGENKSSDETTATKIENEKKPKYTLTVRDLELEQELMK</sequence>
<feature type="region of interest" description="Disordered" evidence="1">
    <location>
        <begin position="1066"/>
        <end position="1094"/>
    </location>
</feature>
<dbReference type="CDD" id="cd00136">
    <property type="entry name" value="PDZ_canonical"/>
    <property type="match status" value="2"/>
</dbReference>
<gene>
    <name evidence="3" type="ORF">F441_02553</name>
</gene>
<evidence type="ECO:0000256" key="1">
    <source>
        <dbReference type="SAM" id="MobiDB-lite"/>
    </source>
</evidence>
<comment type="caution">
    <text evidence="3">The sequence shown here is derived from an EMBL/GenBank/DDBJ whole genome shotgun (WGS) entry which is preliminary data.</text>
</comment>